<dbReference type="InterPro" id="IPR010461">
    <property type="entry name" value="ComK"/>
</dbReference>
<protein>
    <submittedName>
        <fullName evidence="1">Competence protein ComK</fullName>
    </submittedName>
</protein>
<gene>
    <name evidence="1" type="ORF">AADA34_06475</name>
</gene>
<name>A0ABU9EZU7_9STAP</name>
<dbReference type="Pfam" id="PF06338">
    <property type="entry name" value="ComK"/>
    <property type="match status" value="1"/>
</dbReference>
<keyword evidence="2" id="KW-1185">Reference proteome</keyword>
<proteinExistence type="predicted"/>
<evidence type="ECO:0000313" key="2">
    <source>
        <dbReference type="Proteomes" id="UP001380601"/>
    </source>
</evidence>
<dbReference type="EMBL" id="JBBWSC010000006">
    <property type="protein sequence ID" value="MEL0538381.1"/>
    <property type="molecule type" value="Genomic_DNA"/>
</dbReference>
<dbReference type="RefSeq" id="WP_341611886.1">
    <property type="nucleotide sequence ID" value="NZ_JBBWSC010000006.1"/>
</dbReference>
<organism evidence="1 2">
    <name type="scientific">Staphylococcus debuckii</name>
    <dbReference type="NCBI Taxonomy" id="2044912"/>
    <lineage>
        <taxon>Bacteria</taxon>
        <taxon>Bacillati</taxon>
        <taxon>Bacillota</taxon>
        <taxon>Bacilli</taxon>
        <taxon>Bacillales</taxon>
        <taxon>Staphylococcaceae</taxon>
        <taxon>Staphylococcus</taxon>
    </lineage>
</organism>
<sequence>MEEHYIFKRNDIAIMPIIMEGEPYPLTQILSYEKEPRILKISPRKALEKSCKFYGSKFSILRSDTIRLTDIKSKPPILLSPIISIILFSTQSISSPSNIWINIEYVKDIKAIGTKETQINFIDGQSITVPVTSRTINHQYKNAIYYEHLINKRVKTIKWNTEKPIDYSKPSLDVYETLCKYLVINQSNKS</sequence>
<dbReference type="Proteomes" id="UP001380601">
    <property type="component" value="Unassembled WGS sequence"/>
</dbReference>
<reference evidence="1 2" key="1">
    <citation type="submission" date="2024-04" db="EMBL/GenBank/DDBJ databases">
        <title>Staphylococcus debuckii a clinical isolate.</title>
        <authorList>
            <person name="Magnan C."/>
            <person name="Plumet L."/>
            <person name="Morsli M."/>
            <person name="Molle V."/>
            <person name="Lavigne J.-P."/>
        </authorList>
    </citation>
    <scope>NUCLEOTIDE SEQUENCE [LARGE SCALE GENOMIC DNA]</scope>
    <source>
        <strain evidence="1 2">NSD001</strain>
    </source>
</reference>
<comment type="caution">
    <text evidence="1">The sequence shown here is derived from an EMBL/GenBank/DDBJ whole genome shotgun (WGS) entry which is preliminary data.</text>
</comment>
<accession>A0ABU9EZU7</accession>
<evidence type="ECO:0000313" key="1">
    <source>
        <dbReference type="EMBL" id="MEL0538381.1"/>
    </source>
</evidence>